<protein>
    <submittedName>
        <fullName evidence="2">DUF2069 domain-containing protein</fullName>
    </submittedName>
</protein>
<sequence>MTLNQKVKYSQITALLSYLLLLVLLVVSTLITTLPPEASRGLMLAVKIVPLIIFLPGLLKGHLRAHIWLCFVVLFYFTRSVVAAYLTEGDLLESAITATTVLLFIASMMNVFWQKRTGVPL</sequence>
<dbReference type="Proteomes" id="UP001163739">
    <property type="component" value="Chromosome"/>
</dbReference>
<feature type="transmembrane region" description="Helical" evidence="1">
    <location>
        <begin position="66"/>
        <end position="86"/>
    </location>
</feature>
<keyword evidence="1" id="KW-0812">Transmembrane</keyword>
<dbReference type="InterPro" id="IPR018643">
    <property type="entry name" value="DUF2069_membrane"/>
</dbReference>
<feature type="transmembrane region" description="Helical" evidence="1">
    <location>
        <begin position="92"/>
        <end position="113"/>
    </location>
</feature>
<name>A0ABY6N5F2_9ALTE</name>
<gene>
    <name evidence="2" type="ORF">NKI27_06210</name>
</gene>
<keyword evidence="1" id="KW-0472">Membrane</keyword>
<reference evidence="2" key="1">
    <citation type="submission" date="2022-06" db="EMBL/GenBank/DDBJ databases">
        <title>Alkalimarinus sp. nov., isolated from gut of a Alitta virens.</title>
        <authorList>
            <person name="Yang A.I."/>
            <person name="Shin N.-R."/>
        </authorList>
    </citation>
    <scope>NUCLEOTIDE SEQUENCE</scope>
    <source>
        <strain evidence="2">A2M4</strain>
    </source>
</reference>
<accession>A0ABY6N5F2</accession>
<organism evidence="2 3">
    <name type="scientific">Alkalimarinus alittae</name>
    <dbReference type="NCBI Taxonomy" id="2961619"/>
    <lineage>
        <taxon>Bacteria</taxon>
        <taxon>Pseudomonadati</taxon>
        <taxon>Pseudomonadota</taxon>
        <taxon>Gammaproteobacteria</taxon>
        <taxon>Alteromonadales</taxon>
        <taxon>Alteromonadaceae</taxon>
        <taxon>Alkalimarinus</taxon>
    </lineage>
</organism>
<keyword evidence="3" id="KW-1185">Reference proteome</keyword>
<feature type="transmembrane region" description="Helical" evidence="1">
    <location>
        <begin position="41"/>
        <end position="59"/>
    </location>
</feature>
<evidence type="ECO:0000313" key="2">
    <source>
        <dbReference type="EMBL" id="UZE97341.1"/>
    </source>
</evidence>
<feature type="transmembrane region" description="Helical" evidence="1">
    <location>
        <begin position="12"/>
        <end position="35"/>
    </location>
</feature>
<proteinExistence type="predicted"/>
<dbReference type="Pfam" id="PF09842">
    <property type="entry name" value="DUF2069"/>
    <property type="match status" value="1"/>
</dbReference>
<evidence type="ECO:0000256" key="1">
    <source>
        <dbReference type="SAM" id="Phobius"/>
    </source>
</evidence>
<dbReference type="RefSeq" id="WP_265048816.1">
    <property type="nucleotide sequence ID" value="NZ_CP100390.1"/>
</dbReference>
<dbReference type="EMBL" id="CP100390">
    <property type="protein sequence ID" value="UZE97341.1"/>
    <property type="molecule type" value="Genomic_DNA"/>
</dbReference>
<evidence type="ECO:0000313" key="3">
    <source>
        <dbReference type="Proteomes" id="UP001163739"/>
    </source>
</evidence>
<keyword evidence="1" id="KW-1133">Transmembrane helix</keyword>